<feature type="signal peptide" evidence="1">
    <location>
        <begin position="1"/>
        <end position="23"/>
    </location>
</feature>
<dbReference type="AlphaFoldDB" id="A0A8H6E1A1"/>
<sequence length="97" mass="10687">MRSTVASALAILACALQISSTVADRSDWRVNVYLDDLCEAKLEVGDDLNTRCGFSIFACESDDCTDGWELEKGDCLRVGVGDLKKPLKSYRVYETPC</sequence>
<evidence type="ECO:0000313" key="2">
    <source>
        <dbReference type="EMBL" id="KAF5855033.1"/>
    </source>
</evidence>
<evidence type="ECO:0000256" key="1">
    <source>
        <dbReference type="SAM" id="SignalP"/>
    </source>
</evidence>
<gene>
    <name evidence="2" type="ORF">ETB97_010214</name>
</gene>
<proteinExistence type="predicted"/>
<dbReference type="EMBL" id="SPNV01000529">
    <property type="protein sequence ID" value="KAF5855033.1"/>
    <property type="molecule type" value="Genomic_DNA"/>
</dbReference>
<dbReference type="Proteomes" id="UP000541154">
    <property type="component" value="Unassembled WGS sequence"/>
</dbReference>
<accession>A0A8H6E1A1</accession>
<comment type="caution">
    <text evidence="2">The sequence shown here is derived from an EMBL/GenBank/DDBJ whole genome shotgun (WGS) entry which is preliminary data.</text>
</comment>
<organism evidence="2 3">
    <name type="scientific">Petromyces alliaceus</name>
    <name type="common">Aspergillus alliaceus</name>
    <dbReference type="NCBI Taxonomy" id="209559"/>
    <lineage>
        <taxon>Eukaryota</taxon>
        <taxon>Fungi</taxon>
        <taxon>Dikarya</taxon>
        <taxon>Ascomycota</taxon>
        <taxon>Pezizomycotina</taxon>
        <taxon>Eurotiomycetes</taxon>
        <taxon>Eurotiomycetidae</taxon>
        <taxon>Eurotiales</taxon>
        <taxon>Aspergillaceae</taxon>
        <taxon>Aspergillus</taxon>
        <taxon>Aspergillus subgen. Circumdati</taxon>
    </lineage>
</organism>
<evidence type="ECO:0000313" key="3">
    <source>
        <dbReference type="Proteomes" id="UP000541154"/>
    </source>
</evidence>
<reference evidence="2 3" key="1">
    <citation type="submission" date="2019-04" db="EMBL/GenBank/DDBJ databases">
        <title>Aspergillus burnettii sp. nov., novel species from soil in southeast Queensland.</title>
        <authorList>
            <person name="Gilchrist C.L.M."/>
            <person name="Pitt J.I."/>
            <person name="Lange L."/>
            <person name="Lacey H.J."/>
            <person name="Vuong D."/>
            <person name="Midgley D.J."/>
            <person name="Greenfield P."/>
            <person name="Bradbury M."/>
            <person name="Lacey E."/>
            <person name="Busk P.K."/>
            <person name="Pilgaard B."/>
            <person name="Chooi Y.H."/>
            <person name="Piggott A.M."/>
        </authorList>
    </citation>
    <scope>NUCLEOTIDE SEQUENCE [LARGE SCALE GENOMIC DNA]</scope>
    <source>
        <strain evidence="2 3">FRR 5400</strain>
    </source>
</reference>
<keyword evidence="1" id="KW-0732">Signal</keyword>
<protein>
    <submittedName>
        <fullName evidence="2">Uncharacterized protein</fullName>
    </submittedName>
</protein>
<keyword evidence="3" id="KW-1185">Reference proteome</keyword>
<feature type="chain" id="PRO_5034954369" evidence="1">
    <location>
        <begin position="24"/>
        <end position="97"/>
    </location>
</feature>
<name>A0A8H6E1A1_PETAA</name>